<organism evidence="1 2">
    <name type="scientific">Thanatephorus cucumeris (strain AG1-IA)</name>
    <name type="common">Rice sheath blight fungus</name>
    <name type="synonym">Rhizoctonia solani</name>
    <dbReference type="NCBI Taxonomy" id="983506"/>
    <lineage>
        <taxon>Eukaryota</taxon>
        <taxon>Fungi</taxon>
        <taxon>Dikarya</taxon>
        <taxon>Basidiomycota</taxon>
        <taxon>Agaricomycotina</taxon>
        <taxon>Agaricomycetes</taxon>
        <taxon>Cantharellales</taxon>
        <taxon>Ceratobasidiaceae</taxon>
        <taxon>Rhizoctonia</taxon>
        <taxon>Rhizoctonia solani AG-1</taxon>
    </lineage>
</organism>
<comment type="caution">
    <text evidence="1">The sequence shown here is derived from an EMBL/GenBank/DDBJ whole genome shotgun (WGS) entry which is preliminary data.</text>
</comment>
<dbReference type="AlphaFoldDB" id="L8X1K6"/>
<name>L8X1K6_THACA</name>
<gene>
    <name evidence="1" type="ORF">AG1IA_02994</name>
</gene>
<sequence length="98" mass="11112">MSYKKHPTLEKLNILDIIMQRLYMAYCLAQPQSSVLAGLGGKTGPSYIGKHPWHHYDESQEPMAARKRATGWGHYPNYSRLQVSEAKACGDRNPAKEH</sequence>
<keyword evidence="2" id="KW-1185">Reference proteome</keyword>
<proteinExistence type="predicted"/>
<dbReference type="HOGENOM" id="CLU_2335092_0_0_1"/>
<accession>L8X1K6</accession>
<dbReference type="Proteomes" id="UP000011668">
    <property type="component" value="Unassembled WGS sequence"/>
</dbReference>
<protein>
    <submittedName>
        <fullName evidence="1">Uncharacterized protein</fullName>
    </submittedName>
</protein>
<dbReference type="EMBL" id="AFRT01000667">
    <property type="protein sequence ID" value="ELU42977.1"/>
    <property type="molecule type" value="Genomic_DNA"/>
</dbReference>
<evidence type="ECO:0000313" key="2">
    <source>
        <dbReference type="Proteomes" id="UP000011668"/>
    </source>
</evidence>
<evidence type="ECO:0000313" key="1">
    <source>
        <dbReference type="EMBL" id="ELU42977.1"/>
    </source>
</evidence>
<reference evidence="1 2" key="1">
    <citation type="journal article" date="2013" name="Nat. Commun.">
        <title>The evolution and pathogenic mechanisms of the rice sheath blight pathogen.</title>
        <authorList>
            <person name="Zheng A."/>
            <person name="Lin R."/>
            <person name="Xu L."/>
            <person name="Qin P."/>
            <person name="Tang C."/>
            <person name="Ai P."/>
            <person name="Zhang D."/>
            <person name="Liu Y."/>
            <person name="Sun Z."/>
            <person name="Feng H."/>
            <person name="Wang Y."/>
            <person name="Chen Y."/>
            <person name="Liang X."/>
            <person name="Fu R."/>
            <person name="Li Q."/>
            <person name="Zhang J."/>
            <person name="Yu X."/>
            <person name="Xie Z."/>
            <person name="Ding L."/>
            <person name="Guan P."/>
            <person name="Tang J."/>
            <person name="Liang Y."/>
            <person name="Wang S."/>
            <person name="Deng Q."/>
            <person name="Li S."/>
            <person name="Zhu J."/>
            <person name="Wang L."/>
            <person name="Liu H."/>
            <person name="Li P."/>
        </authorList>
    </citation>
    <scope>NUCLEOTIDE SEQUENCE [LARGE SCALE GENOMIC DNA]</scope>
    <source>
        <strain evidence="2">AG-1 IA</strain>
    </source>
</reference>